<evidence type="ECO:0000313" key="2">
    <source>
        <dbReference type="EMBL" id="MCX7570123.1"/>
    </source>
</evidence>
<comment type="caution">
    <text evidence="2">The sequence shown here is derived from an EMBL/GenBank/DDBJ whole genome shotgun (WGS) entry which is preliminary data.</text>
</comment>
<gene>
    <name evidence="2" type="ORF">OS242_09115</name>
</gene>
<protein>
    <submittedName>
        <fullName evidence="2">Polysaccharide deacetylase family protein</fullName>
    </submittedName>
</protein>
<evidence type="ECO:0000313" key="3">
    <source>
        <dbReference type="Proteomes" id="UP001208017"/>
    </source>
</evidence>
<dbReference type="InterPro" id="IPR054297">
    <property type="entry name" value="DUF7033"/>
</dbReference>
<dbReference type="EMBL" id="JAPMLT010000003">
    <property type="protein sequence ID" value="MCX7570123.1"/>
    <property type="molecule type" value="Genomic_DNA"/>
</dbReference>
<dbReference type="Gene3D" id="3.20.20.370">
    <property type="entry name" value="Glycoside hydrolase/deacetylase"/>
    <property type="match status" value="1"/>
</dbReference>
<dbReference type="CDD" id="cd10931">
    <property type="entry name" value="CE4_u7"/>
    <property type="match status" value="1"/>
</dbReference>
<sequence length="471" mass="55111">MVLHVFHGAGYERERVYAARVMFEEFLGLEIALHAGQEAGWRIVRGEEEDGKELRLADVLFRTPQGEWLTEKAMPSRPVPRWHTGGHPVKAPLVAPDVPVLYGEEVPNGGYLAVWDGGLQIGADLLGGAFWMLTRYEEIVRKERDVRGRYPAFASLAVQEHFYERPVVNEYLEILWWALRALWPDLERKKRRFTPRLSHDVDWPLMGAGRPFFQTVKRAAGDALRRRSAQAAVRRLGGWWRAAAHGDYDGDPYNTFDHLMEWSEQQGLRSAFYLIADHSGAGEVDGDYSLEEPWVRRLMRRIKERGHEIGLHPSYETYRDPRRLRREFDRLRLVCAEEGIEQERWGGRQHFLRWEAPGTWQAWEEAGLDYDSTLSFAERPGFRCGVCYEYPVFNLLTGEELKLRERPLIVMEQTVLHRQYLGLDPWEAWVLIDRLRTRCRLFDGEFSMLWHNSQLVDQGETDLYRRLVETM</sequence>
<proteinExistence type="predicted"/>
<accession>A0ABT3WZP1</accession>
<name>A0ABT3WZP1_9BACL</name>
<dbReference type="InterPro" id="IPR011330">
    <property type="entry name" value="Glyco_hydro/deAcase_b/a-brl"/>
</dbReference>
<keyword evidence="3" id="KW-1185">Reference proteome</keyword>
<feature type="domain" description="DUF7033" evidence="1">
    <location>
        <begin position="122"/>
        <end position="205"/>
    </location>
</feature>
<organism evidence="2 3">
    <name type="scientific">Tumebacillus lacus</name>
    <dbReference type="NCBI Taxonomy" id="2995335"/>
    <lineage>
        <taxon>Bacteria</taxon>
        <taxon>Bacillati</taxon>
        <taxon>Bacillota</taxon>
        <taxon>Bacilli</taxon>
        <taxon>Bacillales</taxon>
        <taxon>Alicyclobacillaceae</taxon>
        <taxon>Tumebacillus</taxon>
    </lineage>
</organism>
<reference evidence="2 3" key="1">
    <citation type="submission" date="2022-11" db="EMBL/GenBank/DDBJ databases">
        <title>Study of microbial diversity in lake waters.</title>
        <authorList>
            <person name="Zhang J."/>
        </authorList>
    </citation>
    <scope>NUCLEOTIDE SEQUENCE [LARGE SCALE GENOMIC DNA]</scope>
    <source>
        <strain evidence="2 3">DT12</strain>
    </source>
</reference>
<dbReference type="SUPFAM" id="SSF88713">
    <property type="entry name" value="Glycoside hydrolase/deacetylase"/>
    <property type="match status" value="1"/>
</dbReference>
<dbReference type="Proteomes" id="UP001208017">
    <property type="component" value="Unassembled WGS sequence"/>
</dbReference>
<dbReference type="Pfam" id="PF23019">
    <property type="entry name" value="DUF7033"/>
    <property type="match status" value="1"/>
</dbReference>
<evidence type="ECO:0000259" key="1">
    <source>
        <dbReference type="Pfam" id="PF23019"/>
    </source>
</evidence>